<dbReference type="Proteomes" id="UP000297245">
    <property type="component" value="Unassembled WGS sequence"/>
</dbReference>
<organism evidence="2 3">
    <name type="scientific">Dendrothele bispora (strain CBS 962.96)</name>
    <dbReference type="NCBI Taxonomy" id="1314807"/>
    <lineage>
        <taxon>Eukaryota</taxon>
        <taxon>Fungi</taxon>
        <taxon>Dikarya</taxon>
        <taxon>Basidiomycota</taxon>
        <taxon>Agaricomycotina</taxon>
        <taxon>Agaricomycetes</taxon>
        <taxon>Agaricomycetidae</taxon>
        <taxon>Agaricales</taxon>
        <taxon>Agaricales incertae sedis</taxon>
        <taxon>Dendrothele</taxon>
    </lineage>
</organism>
<name>A0A4S8KQY1_DENBC</name>
<evidence type="ECO:0000256" key="1">
    <source>
        <dbReference type="SAM" id="Phobius"/>
    </source>
</evidence>
<accession>A0A4S8KQY1</accession>
<keyword evidence="1" id="KW-0812">Transmembrane</keyword>
<keyword evidence="1" id="KW-0472">Membrane</keyword>
<feature type="transmembrane region" description="Helical" evidence="1">
    <location>
        <begin position="127"/>
        <end position="152"/>
    </location>
</feature>
<reference evidence="2 3" key="1">
    <citation type="journal article" date="2019" name="Nat. Ecol. Evol.">
        <title>Megaphylogeny resolves global patterns of mushroom evolution.</title>
        <authorList>
            <person name="Varga T."/>
            <person name="Krizsan K."/>
            <person name="Foldi C."/>
            <person name="Dima B."/>
            <person name="Sanchez-Garcia M."/>
            <person name="Sanchez-Ramirez S."/>
            <person name="Szollosi G.J."/>
            <person name="Szarkandi J.G."/>
            <person name="Papp V."/>
            <person name="Albert L."/>
            <person name="Andreopoulos W."/>
            <person name="Angelini C."/>
            <person name="Antonin V."/>
            <person name="Barry K.W."/>
            <person name="Bougher N.L."/>
            <person name="Buchanan P."/>
            <person name="Buyck B."/>
            <person name="Bense V."/>
            <person name="Catcheside P."/>
            <person name="Chovatia M."/>
            <person name="Cooper J."/>
            <person name="Damon W."/>
            <person name="Desjardin D."/>
            <person name="Finy P."/>
            <person name="Geml J."/>
            <person name="Haridas S."/>
            <person name="Hughes K."/>
            <person name="Justo A."/>
            <person name="Karasinski D."/>
            <person name="Kautmanova I."/>
            <person name="Kiss B."/>
            <person name="Kocsube S."/>
            <person name="Kotiranta H."/>
            <person name="LaButti K.M."/>
            <person name="Lechner B.E."/>
            <person name="Liimatainen K."/>
            <person name="Lipzen A."/>
            <person name="Lukacs Z."/>
            <person name="Mihaltcheva S."/>
            <person name="Morgado L.N."/>
            <person name="Niskanen T."/>
            <person name="Noordeloos M.E."/>
            <person name="Ohm R.A."/>
            <person name="Ortiz-Santana B."/>
            <person name="Ovrebo C."/>
            <person name="Racz N."/>
            <person name="Riley R."/>
            <person name="Savchenko A."/>
            <person name="Shiryaev A."/>
            <person name="Soop K."/>
            <person name="Spirin V."/>
            <person name="Szebenyi C."/>
            <person name="Tomsovsky M."/>
            <person name="Tulloss R.E."/>
            <person name="Uehling J."/>
            <person name="Grigoriev I.V."/>
            <person name="Vagvolgyi C."/>
            <person name="Papp T."/>
            <person name="Martin F.M."/>
            <person name="Miettinen O."/>
            <person name="Hibbett D.S."/>
            <person name="Nagy L.G."/>
        </authorList>
    </citation>
    <scope>NUCLEOTIDE SEQUENCE [LARGE SCALE GENOMIC DNA]</scope>
    <source>
        <strain evidence="2 3">CBS 962.96</strain>
    </source>
</reference>
<proteinExistence type="predicted"/>
<keyword evidence="3" id="KW-1185">Reference proteome</keyword>
<dbReference type="EMBL" id="ML180252">
    <property type="protein sequence ID" value="THU78154.1"/>
    <property type="molecule type" value="Genomic_DNA"/>
</dbReference>
<evidence type="ECO:0000313" key="3">
    <source>
        <dbReference type="Proteomes" id="UP000297245"/>
    </source>
</evidence>
<protein>
    <submittedName>
        <fullName evidence="2">Uncharacterized protein</fullName>
    </submittedName>
</protein>
<keyword evidence="1" id="KW-1133">Transmembrane helix</keyword>
<gene>
    <name evidence="2" type="ORF">K435DRAFT_876955</name>
</gene>
<sequence length="158" mass="17807">MTATFEAGFPTSRIAGTTVGRDIEETAGCDLSTSTSMLFWVLDDVSFKVLVAYQRWPKEAVQASYFDIDPDVYKFKRMISAIKSFYHKGYQTRSTIQGYKTLPLDQKFPIEGLHAADVDESFACLSFAFPALAFVALALLALVLTLLLYFLFHYFHLS</sequence>
<evidence type="ECO:0000313" key="2">
    <source>
        <dbReference type="EMBL" id="THU78154.1"/>
    </source>
</evidence>
<dbReference type="AlphaFoldDB" id="A0A4S8KQY1"/>